<protein>
    <submittedName>
        <fullName evidence="2">Uncharacterized protein</fullName>
    </submittedName>
</protein>
<dbReference type="InParanoid" id="A0A2G5DCS5"/>
<dbReference type="STRING" id="218851.A0A2G5DCS5"/>
<dbReference type="EMBL" id="KZ305039">
    <property type="protein sequence ID" value="PIA41321.1"/>
    <property type="molecule type" value="Genomic_DNA"/>
</dbReference>
<dbReference type="Pfam" id="PF03140">
    <property type="entry name" value="DUF247"/>
    <property type="match status" value="1"/>
</dbReference>
<dbReference type="InterPro" id="IPR004158">
    <property type="entry name" value="DUF247_pln"/>
</dbReference>
<dbReference type="Proteomes" id="UP000230069">
    <property type="component" value="Unassembled WGS sequence"/>
</dbReference>
<accession>A0A2G5DCS5</accession>
<evidence type="ECO:0000313" key="3">
    <source>
        <dbReference type="Proteomes" id="UP000230069"/>
    </source>
</evidence>
<keyword evidence="1" id="KW-0812">Transmembrane</keyword>
<evidence type="ECO:0000313" key="2">
    <source>
        <dbReference type="EMBL" id="PIA41321.1"/>
    </source>
</evidence>
<keyword evidence="1" id="KW-0472">Membrane</keyword>
<dbReference type="PANTHER" id="PTHR31170:SF18">
    <property type="entry name" value="(WILD MALAYSIAN BANANA) HYPOTHETICAL PROTEIN"/>
    <property type="match status" value="1"/>
</dbReference>
<organism evidence="2 3">
    <name type="scientific">Aquilegia coerulea</name>
    <name type="common">Rocky mountain columbine</name>
    <dbReference type="NCBI Taxonomy" id="218851"/>
    <lineage>
        <taxon>Eukaryota</taxon>
        <taxon>Viridiplantae</taxon>
        <taxon>Streptophyta</taxon>
        <taxon>Embryophyta</taxon>
        <taxon>Tracheophyta</taxon>
        <taxon>Spermatophyta</taxon>
        <taxon>Magnoliopsida</taxon>
        <taxon>Ranunculales</taxon>
        <taxon>Ranunculaceae</taxon>
        <taxon>Thalictroideae</taxon>
        <taxon>Aquilegia</taxon>
    </lineage>
</organism>
<name>A0A2G5DCS5_AQUCA</name>
<feature type="transmembrane region" description="Helical" evidence="1">
    <location>
        <begin position="426"/>
        <end position="450"/>
    </location>
</feature>
<dbReference type="AlphaFoldDB" id="A0A2G5DCS5"/>
<keyword evidence="3" id="KW-1185">Reference proteome</keyword>
<dbReference type="PANTHER" id="PTHR31170">
    <property type="entry name" value="BNAC04G53230D PROTEIN"/>
    <property type="match status" value="1"/>
</dbReference>
<sequence length="458" mass="51989">MDNWVINFEAKLGEEEISKVVKDWDKRAIYRVSICAKELNPKAYLPHSVSFGPYHCDEIELKLQMDVHKRRALHYFLKKSRKSLTTYVNALQAVLPDLIANYDSLNMSYWQEDNKFLQLMLLDGCFMLEILRANVEIKQRGDIYGEYGDADPIFSYHGKVYVMPYIKRDMLMLQNQLPMLLLRKLITVEAAPPAGEEDQVRYLNKMILNFVNPNYTIPSNQLQVDSLHVLDLYRKSLLGLGRSQPQKAPETIFKGIPNIVGSACFCIKKKEGPIDIVRSAMKLHESGVDFKTNDSTSIMDICFHGGELKLPVIFVDDTTESALLNLMAFERAHVGAGNEVTSYVSFMDNIIDSAKDVSLLHSSGILHNNIGSEKAVANLFNGISKDVTPDPEGSLEKVHKELDDFCNTKCNEWRANLKRTYFKSPWAFVSLLAAVFLILLTTAQTFYAVLSYHHPSKS</sequence>
<evidence type="ECO:0000256" key="1">
    <source>
        <dbReference type="SAM" id="Phobius"/>
    </source>
</evidence>
<proteinExistence type="predicted"/>
<dbReference type="OrthoDB" id="10316280at2759"/>
<reference evidence="2 3" key="1">
    <citation type="submission" date="2017-09" db="EMBL/GenBank/DDBJ databases">
        <title>WGS assembly of Aquilegia coerulea Goldsmith.</title>
        <authorList>
            <person name="Hodges S."/>
            <person name="Kramer E."/>
            <person name="Nordborg M."/>
            <person name="Tomkins J."/>
            <person name="Borevitz J."/>
            <person name="Derieg N."/>
            <person name="Yan J."/>
            <person name="Mihaltcheva S."/>
            <person name="Hayes R.D."/>
            <person name="Rokhsar D."/>
        </authorList>
    </citation>
    <scope>NUCLEOTIDE SEQUENCE [LARGE SCALE GENOMIC DNA]</scope>
    <source>
        <strain evidence="3">cv. Goldsmith</strain>
    </source>
</reference>
<keyword evidence="1" id="KW-1133">Transmembrane helix</keyword>
<gene>
    <name evidence="2" type="ORF">AQUCO_02200018v1</name>
</gene>